<proteinExistence type="predicted"/>
<evidence type="ECO:0000313" key="2">
    <source>
        <dbReference type="Proteomes" id="UP001372338"/>
    </source>
</evidence>
<dbReference type="EMBL" id="JAYWIO010000003">
    <property type="protein sequence ID" value="KAK7275595.1"/>
    <property type="molecule type" value="Genomic_DNA"/>
</dbReference>
<comment type="caution">
    <text evidence="1">The sequence shown here is derived from an EMBL/GenBank/DDBJ whole genome shotgun (WGS) entry which is preliminary data.</text>
</comment>
<reference evidence="1 2" key="1">
    <citation type="submission" date="2024-01" db="EMBL/GenBank/DDBJ databases">
        <title>The genomes of 5 underutilized Papilionoideae crops provide insights into root nodulation and disease resistanc.</title>
        <authorList>
            <person name="Yuan L."/>
        </authorList>
    </citation>
    <scope>NUCLEOTIDE SEQUENCE [LARGE SCALE GENOMIC DNA]</scope>
    <source>
        <strain evidence="1">ZHUSHIDOU_FW_LH</strain>
        <tissue evidence="1">Leaf</tissue>
    </source>
</reference>
<name>A0AAN9FLL4_CROPI</name>
<keyword evidence="2" id="KW-1185">Reference proteome</keyword>
<gene>
    <name evidence="1" type="ORF">RIF29_16714</name>
</gene>
<evidence type="ECO:0000313" key="1">
    <source>
        <dbReference type="EMBL" id="KAK7275595.1"/>
    </source>
</evidence>
<dbReference type="Proteomes" id="UP001372338">
    <property type="component" value="Unassembled WGS sequence"/>
</dbReference>
<organism evidence="1 2">
    <name type="scientific">Crotalaria pallida</name>
    <name type="common">Smooth rattlebox</name>
    <name type="synonym">Crotalaria striata</name>
    <dbReference type="NCBI Taxonomy" id="3830"/>
    <lineage>
        <taxon>Eukaryota</taxon>
        <taxon>Viridiplantae</taxon>
        <taxon>Streptophyta</taxon>
        <taxon>Embryophyta</taxon>
        <taxon>Tracheophyta</taxon>
        <taxon>Spermatophyta</taxon>
        <taxon>Magnoliopsida</taxon>
        <taxon>eudicotyledons</taxon>
        <taxon>Gunneridae</taxon>
        <taxon>Pentapetalae</taxon>
        <taxon>rosids</taxon>
        <taxon>fabids</taxon>
        <taxon>Fabales</taxon>
        <taxon>Fabaceae</taxon>
        <taxon>Papilionoideae</taxon>
        <taxon>50 kb inversion clade</taxon>
        <taxon>genistoids sensu lato</taxon>
        <taxon>core genistoids</taxon>
        <taxon>Crotalarieae</taxon>
        <taxon>Crotalaria</taxon>
    </lineage>
</organism>
<sequence length="70" mass="8403">MLYVEDKVFKKRQRIEFCNFVLERELVLLLLLQHLHYKTNSIQPLFSFFRFPLLSNLTCCCFVEVGTDKS</sequence>
<accession>A0AAN9FLL4</accession>
<dbReference type="AlphaFoldDB" id="A0AAN9FLL4"/>
<protein>
    <submittedName>
        <fullName evidence="1">Uncharacterized protein</fullName>
    </submittedName>
</protein>